<gene>
    <name evidence="5" type="primary">107359620</name>
</gene>
<feature type="compositionally biased region" description="Polar residues" evidence="3">
    <location>
        <begin position="387"/>
        <end position="401"/>
    </location>
</feature>
<dbReference type="OrthoDB" id="2735536at2759"/>
<dbReference type="InterPro" id="IPR001509">
    <property type="entry name" value="Epimerase_deHydtase"/>
</dbReference>
<dbReference type="Gene3D" id="3.40.50.720">
    <property type="entry name" value="NAD(P)-binding Rossmann-like Domain"/>
    <property type="match status" value="1"/>
</dbReference>
<accession>T1K3F8</accession>
<keyword evidence="1" id="KW-0560">Oxidoreductase</keyword>
<keyword evidence="6" id="KW-1185">Reference proteome</keyword>
<dbReference type="eggNOG" id="KOG1502">
    <property type="taxonomic scope" value="Eukaryota"/>
</dbReference>
<comment type="similarity">
    <text evidence="2">Belongs to the NAD(P)-dependent epimerase/dehydratase family. Dihydroflavonol-4-reductase subfamily.</text>
</comment>
<name>T1K3F8_TETUR</name>
<feature type="region of interest" description="Disordered" evidence="3">
    <location>
        <begin position="348"/>
        <end position="401"/>
    </location>
</feature>
<dbReference type="OMA" id="IGREFRF"/>
<proteinExistence type="inferred from homology"/>
<dbReference type="AlphaFoldDB" id="T1K3F8"/>
<dbReference type="SUPFAM" id="SSF51735">
    <property type="entry name" value="NAD(P)-binding Rossmann-fold domains"/>
    <property type="match status" value="1"/>
</dbReference>
<dbReference type="InterPro" id="IPR050425">
    <property type="entry name" value="NAD(P)_dehydrat-like"/>
</dbReference>
<evidence type="ECO:0000259" key="4">
    <source>
        <dbReference type="Pfam" id="PF01370"/>
    </source>
</evidence>
<dbReference type="EMBL" id="CAEY01001379">
    <property type="status" value="NOT_ANNOTATED_CDS"/>
    <property type="molecule type" value="Genomic_DNA"/>
</dbReference>
<evidence type="ECO:0000256" key="1">
    <source>
        <dbReference type="ARBA" id="ARBA00023002"/>
    </source>
</evidence>
<dbReference type="HOGENOM" id="CLU_007383_9_2_1"/>
<dbReference type="FunFam" id="3.40.50.720:FF:000336">
    <property type="entry name" value="Aldehyde reductase"/>
    <property type="match status" value="1"/>
</dbReference>
<evidence type="ECO:0000313" key="6">
    <source>
        <dbReference type="Proteomes" id="UP000015104"/>
    </source>
</evidence>
<dbReference type="Proteomes" id="UP000015104">
    <property type="component" value="Unassembled WGS sequence"/>
</dbReference>
<protein>
    <recommendedName>
        <fullName evidence="4">NAD-dependent epimerase/dehydratase domain-containing protein</fullName>
    </recommendedName>
</protein>
<feature type="compositionally biased region" description="Basic and acidic residues" evidence="3">
    <location>
        <begin position="358"/>
        <end position="385"/>
    </location>
</feature>
<evidence type="ECO:0000313" key="5">
    <source>
        <dbReference type="EnsemblMetazoa" id="tetur04g08530.1"/>
    </source>
</evidence>
<sequence>MNSGDLILVTGASGYVATSVIKQLLEEGFKVRGTVRSLTNEEKTEPLRKLTNADKNLELVESDLLKEETWKDAVKGCKYVIHVASPFPLTIPSDPDELIKPAVDGTLNVLKACAEVGGVKRVVLTSSIVAVYDPSIPPPKEHEEDKAFTEEDWTNIEDPHLDVYAKSKVLAEKAAWDFVKELPEEKKFELVAINPGLVLGPLYSKVVPTSLDLVRRLLDRATPAVAKLCLPICDVRDVSQAHIKALTAPEAAGHRHIIVTDSVWMKDIAMVLHKEFKPLGYSIPTVVAPNFFVWMSSFMDKTYKLVLPRLSRDFKYDTKRMTEVLGITPTEYVKTIVDSGHSLIEMGAVKKPKKSKKAREPEKIDENEGKESNENGVNRESEAADKSATNTTEASALPTVS</sequence>
<organism evidence="5 6">
    <name type="scientific">Tetranychus urticae</name>
    <name type="common">Two-spotted spider mite</name>
    <dbReference type="NCBI Taxonomy" id="32264"/>
    <lineage>
        <taxon>Eukaryota</taxon>
        <taxon>Metazoa</taxon>
        <taxon>Ecdysozoa</taxon>
        <taxon>Arthropoda</taxon>
        <taxon>Chelicerata</taxon>
        <taxon>Arachnida</taxon>
        <taxon>Acari</taxon>
        <taxon>Acariformes</taxon>
        <taxon>Trombidiformes</taxon>
        <taxon>Prostigmata</taxon>
        <taxon>Eleutherengona</taxon>
        <taxon>Raphignathae</taxon>
        <taxon>Tetranychoidea</taxon>
        <taxon>Tetranychidae</taxon>
        <taxon>Tetranychus</taxon>
    </lineage>
</organism>
<dbReference type="STRING" id="32264.T1K3F8"/>
<dbReference type="KEGG" id="tut:107359620"/>
<reference evidence="5" key="2">
    <citation type="submission" date="2015-06" db="UniProtKB">
        <authorList>
            <consortium name="EnsemblMetazoa"/>
        </authorList>
    </citation>
    <scope>IDENTIFICATION</scope>
</reference>
<dbReference type="PANTHER" id="PTHR10366:SF564">
    <property type="entry name" value="STEROL-4-ALPHA-CARBOXYLATE 3-DEHYDROGENASE, DECARBOXYLATING"/>
    <property type="match status" value="1"/>
</dbReference>
<dbReference type="EnsemblMetazoa" id="tetur04g08530.1">
    <property type="protein sequence ID" value="tetur04g08530.1"/>
    <property type="gene ID" value="tetur04g08530"/>
</dbReference>
<evidence type="ECO:0000256" key="2">
    <source>
        <dbReference type="ARBA" id="ARBA00023445"/>
    </source>
</evidence>
<evidence type="ECO:0000256" key="3">
    <source>
        <dbReference type="SAM" id="MobiDB-lite"/>
    </source>
</evidence>
<dbReference type="Pfam" id="PF01370">
    <property type="entry name" value="Epimerase"/>
    <property type="match status" value="1"/>
</dbReference>
<reference evidence="6" key="1">
    <citation type="submission" date="2011-08" db="EMBL/GenBank/DDBJ databases">
        <authorList>
            <person name="Rombauts S."/>
        </authorList>
    </citation>
    <scope>NUCLEOTIDE SEQUENCE</scope>
    <source>
        <strain evidence="6">London</strain>
    </source>
</reference>
<dbReference type="CDD" id="cd05227">
    <property type="entry name" value="AR_SDR_e"/>
    <property type="match status" value="1"/>
</dbReference>
<dbReference type="GO" id="GO:0016616">
    <property type="term" value="F:oxidoreductase activity, acting on the CH-OH group of donors, NAD or NADP as acceptor"/>
    <property type="evidence" value="ECO:0007669"/>
    <property type="project" value="TreeGrafter"/>
</dbReference>
<feature type="domain" description="NAD-dependent epimerase/dehydratase" evidence="4">
    <location>
        <begin position="7"/>
        <end position="258"/>
    </location>
</feature>
<dbReference type="InterPro" id="IPR036291">
    <property type="entry name" value="NAD(P)-bd_dom_sf"/>
</dbReference>
<dbReference type="PANTHER" id="PTHR10366">
    <property type="entry name" value="NAD DEPENDENT EPIMERASE/DEHYDRATASE"/>
    <property type="match status" value="1"/>
</dbReference>